<evidence type="ECO:0000313" key="3">
    <source>
        <dbReference type="EMBL" id="EFR31525.1"/>
    </source>
</evidence>
<dbReference type="Proteomes" id="UP000005990">
    <property type="component" value="Unassembled WGS sequence"/>
</dbReference>
<dbReference type="SMART" id="SM00316">
    <property type="entry name" value="S1"/>
    <property type="match status" value="1"/>
</dbReference>
<reference evidence="3 4" key="1">
    <citation type="submission" date="2010-10" db="EMBL/GenBank/DDBJ databases">
        <authorList>
            <person name="Durkin A.S."/>
            <person name="Madupu R."/>
            <person name="Torralba M."/>
            <person name="Gillis M."/>
            <person name="Methe B."/>
            <person name="Sutton G."/>
            <person name="Nelson K.E."/>
        </authorList>
    </citation>
    <scope>NUCLEOTIDE SEQUENCE [LARGE SCALE GENOMIC DNA]</scope>
    <source>
        <strain evidence="3 4">ACS-139-V-Col8</strain>
    </source>
</reference>
<organism evidence="3 4">
    <name type="scientific">Eremococcus coleocola ACS-139-V-Col8</name>
    <dbReference type="NCBI Taxonomy" id="908337"/>
    <lineage>
        <taxon>Bacteria</taxon>
        <taxon>Bacillati</taxon>
        <taxon>Bacillota</taxon>
        <taxon>Bacilli</taxon>
        <taxon>Lactobacillales</taxon>
        <taxon>Aerococcaceae</taxon>
        <taxon>Eremococcus</taxon>
    </lineage>
</organism>
<dbReference type="InterPro" id="IPR050437">
    <property type="entry name" value="Ribos_protein_bS1-like"/>
</dbReference>
<dbReference type="GO" id="GO:0003729">
    <property type="term" value="F:mRNA binding"/>
    <property type="evidence" value="ECO:0007669"/>
    <property type="project" value="TreeGrafter"/>
</dbReference>
<dbReference type="InterPro" id="IPR012340">
    <property type="entry name" value="NA-bd_OB-fold"/>
</dbReference>
<dbReference type="InterPro" id="IPR003029">
    <property type="entry name" value="S1_domain"/>
</dbReference>
<evidence type="ECO:0000256" key="1">
    <source>
        <dbReference type="ARBA" id="ARBA00025604"/>
    </source>
</evidence>
<protein>
    <submittedName>
        <fullName evidence="3">S1 RNA binding domain protein</fullName>
    </submittedName>
</protein>
<comment type="caution">
    <text evidence="3">The sequence shown here is derived from an EMBL/GenBank/DDBJ whole genome shotgun (WGS) entry which is preliminary data.</text>
</comment>
<dbReference type="AlphaFoldDB" id="E4KND9"/>
<dbReference type="RefSeq" id="WP_006418059.1">
    <property type="nucleotide sequence ID" value="NZ_AENN01000011.1"/>
</dbReference>
<dbReference type="eggNOG" id="COG1098">
    <property type="taxonomic scope" value="Bacteria"/>
</dbReference>
<name>E4KND9_9LACT</name>
<dbReference type="EMBL" id="AENN01000011">
    <property type="protein sequence ID" value="EFR31525.1"/>
    <property type="molecule type" value="Genomic_DNA"/>
</dbReference>
<comment type="function">
    <text evidence="1">Binds mRNA; thus facilitating recognition of the initiation point. It is needed to translate mRNA with a short Shine-Dalgarno (SD) purine-rich sequence.</text>
</comment>
<accession>E4KND9</accession>
<evidence type="ECO:0000313" key="4">
    <source>
        <dbReference type="Proteomes" id="UP000005990"/>
    </source>
</evidence>
<dbReference type="NCBIfam" id="NF040579">
    <property type="entry name" value="S1_dom_CvfD"/>
    <property type="match status" value="1"/>
</dbReference>
<proteinExistence type="predicted"/>
<keyword evidence="4" id="KW-1185">Reference proteome</keyword>
<sequence>MGEQLAIGDVLTGTISGIQDYGVFVQLDETKQGLVHISECRHGFVSNLEEEFKLGQEVKVMIIDIDEYTQQVSLSIRVLHSLNTPPFPARFHKKRRSKGPDIGFESIDKLMPQWIAEGLHDAETNRFNISKKENNQ</sequence>
<dbReference type="Gene3D" id="2.40.50.140">
    <property type="entry name" value="Nucleic acid-binding proteins"/>
    <property type="match status" value="1"/>
</dbReference>
<gene>
    <name evidence="3" type="ORF">HMPREF9257_0301</name>
</gene>
<evidence type="ECO:0000259" key="2">
    <source>
        <dbReference type="PROSITE" id="PS50126"/>
    </source>
</evidence>
<dbReference type="PANTHER" id="PTHR10724">
    <property type="entry name" value="30S RIBOSOMAL PROTEIN S1"/>
    <property type="match status" value="1"/>
</dbReference>
<feature type="domain" description="S1 motif" evidence="2">
    <location>
        <begin position="8"/>
        <end position="77"/>
    </location>
</feature>
<dbReference type="STRING" id="908337.HMPREF9257_0301"/>
<dbReference type="OrthoDB" id="9810507at2"/>
<dbReference type="FunFam" id="2.40.50.140:FF:000103">
    <property type="entry name" value="protein RRP5 homolog"/>
    <property type="match status" value="1"/>
</dbReference>
<dbReference type="GO" id="GO:0003735">
    <property type="term" value="F:structural constituent of ribosome"/>
    <property type="evidence" value="ECO:0007669"/>
    <property type="project" value="TreeGrafter"/>
</dbReference>
<dbReference type="Pfam" id="PF00575">
    <property type="entry name" value="S1"/>
    <property type="match status" value="1"/>
</dbReference>
<dbReference type="SUPFAM" id="SSF50249">
    <property type="entry name" value="Nucleic acid-binding proteins"/>
    <property type="match status" value="1"/>
</dbReference>
<dbReference type="PROSITE" id="PS50126">
    <property type="entry name" value="S1"/>
    <property type="match status" value="1"/>
</dbReference>
<dbReference type="GO" id="GO:0006412">
    <property type="term" value="P:translation"/>
    <property type="evidence" value="ECO:0007669"/>
    <property type="project" value="TreeGrafter"/>
</dbReference>